<evidence type="ECO:0000259" key="1">
    <source>
        <dbReference type="PROSITE" id="PS50172"/>
    </source>
</evidence>
<dbReference type="Proteomes" id="UP001174748">
    <property type="component" value="Unassembled WGS sequence"/>
</dbReference>
<dbReference type="InterPro" id="IPR025139">
    <property type="entry name" value="DUF4062"/>
</dbReference>
<evidence type="ECO:0000313" key="3">
    <source>
        <dbReference type="EMBL" id="MDK5172738.1"/>
    </source>
</evidence>
<evidence type="ECO:0000313" key="5">
    <source>
        <dbReference type="Proteomes" id="UP001174748"/>
    </source>
</evidence>
<accession>A0AAW6XAP2</accession>
<proteinExistence type="predicted"/>
<evidence type="ECO:0000313" key="2">
    <source>
        <dbReference type="EMBL" id="MDK4767629.1"/>
    </source>
</evidence>
<name>A0AAW6XAP2_9GAMM</name>
<organism evidence="2 4">
    <name type="scientific">Serratia nevei</name>
    <dbReference type="NCBI Taxonomy" id="2703794"/>
    <lineage>
        <taxon>Bacteria</taxon>
        <taxon>Pseudomonadati</taxon>
        <taxon>Pseudomonadota</taxon>
        <taxon>Gammaproteobacteria</taxon>
        <taxon>Enterobacterales</taxon>
        <taxon>Yersiniaceae</taxon>
        <taxon>Serratia</taxon>
    </lineage>
</organism>
<dbReference type="EMBL" id="JARTLO010000022">
    <property type="protein sequence ID" value="MDK4767629.1"/>
    <property type="molecule type" value="Genomic_DNA"/>
</dbReference>
<sequence>MQSVRKVVKVFIASPGDMNPERKIAREVVEEINALHADTYGYQVEMVGWEETVGSMGRPQEIINRDLARCELFIGMIWKRWGTPPDVNGIFTSGFEEEFTLSIERYNNEGKPQVSMFFKDIEEEFLRDPGDDLKKVLKFKDELIQGKKILFETFTNDKDFEKKLRKRLVTYINELAHNDAKSKAEENKSQSSIEIVEAKEEESKVEGRSPFTEQSFSFINNFITKLKKEGWESTPPTDIAYFKLLSNILNKSNNDDTSLGAHDSNLIYLNSERYQLGHSERLGLIMSGFELFDHHTVPLWKWISENNNLGLEFYSVIAKGQRRRKVIDALRLISHQITVNRGFFLEEWFAGDTSDSIKTSALKYLSELGTESDIDIILKEYENKDISTNNAAVDAIISIRMRDSVAKGFAAIMEYQPISISNRLLKYIKKNGHFLHELDLRSGLFNKNKEIRGICLDLLIDRKISDGALFIDLMSHEDYEIRLNTLVYLTSNNNYNENKEKAKSILKFKDKDGKEKDDKYKEFLKRTLHLETKDNLIEQRETSYLLEADALIALAKKEKKKYIEEIRWLIKDGCESHYKNIVNSFKSEKTLAILKNIEVSVRNNIAAACADWLFQCMDKSDILILRDFLSRKSTVMTNVIANYISKFGEWQDIELIYNANFTQPSYSILGLAAQNNKMMNIAVSAMIKIGKGREDELLALPMNSNLKARLIAQLNSKEFSRVSSNEIKKLLNDEDINIREKLSLKIIECLPKKDIEAIMKDYLYQDTYFYNVVHWLDLGISLKRDVAQKSARSALQEFLDE</sequence>
<dbReference type="RefSeq" id="WP_201621417.1">
    <property type="nucleotide sequence ID" value="NZ_JARTLO010000022.1"/>
</dbReference>
<feature type="domain" description="BRCT" evidence="1">
    <location>
        <begin position="581"/>
        <end position="630"/>
    </location>
</feature>
<reference evidence="2" key="1">
    <citation type="submission" date="2023-01" db="EMBL/GenBank/DDBJ databases">
        <title>Genomic dissection of endemic carbapenem resistance: metallo-beta-lactamase gene dissemination through clonal, plasmid and integron transfer pathways.</title>
        <authorList>
            <person name="Macesic N."/>
        </authorList>
    </citation>
    <scope>NUCLEOTIDE SEQUENCE</scope>
    <source>
        <strain evidence="3">CPO382</strain>
        <strain evidence="2">CPO573</strain>
    </source>
</reference>
<dbReference type="PROSITE" id="PS50172">
    <property type="entry name" value="BRCT"/>
    <property type="match status" value="1"/>
</dbReference>
<dbReference type="AlphaFoldDB" id="A0AAW6XAP2"/>
<dbReference type="EMBL" id="JARTOI010000042">
    <property type="protein sequence ID" value="MDK5172738.1"/>
    <property type="molecule type" value="Genomic_DNA"/>
</dbReference>
<dbReference type="InterPro" id="IPR001357">
    <property type="entry name" value="BRCT_dom"/>
</dbReference>
<dbReference type="Pfam" id="PF13271">
    <property type="entry name" value="DUF4062"/>
    <property type="match status" value="1"/>
</dbReference>
<keyword evidence="5" id="KW-1185">Reference proteome</keyword>
<comment type="caution">
    <text evidence="2">The sequence shown here is derived from an EMBL/GenBank/DDBJ whole genome shotgun (WGS) entry which is preliminary data.</text>
</comment>
<dbReference type="Proteomes" id="UP001173597">
    <property type="component" value="Unassembled WGS sequence"/>
</dbReference>
<evidence type="ECO:0000313" key="4">
    <source>
        <dbReference type="Proteomes" id="UP001173597"/>
    </source>
</evidence>
<protein>
    <submittedName>
        <fullName evidence="2">DUF4062 domain-containing protein</fullName>
    </submittedName>
</protein>
<gene>
    <name evidence="2" type="ORF">P9854_17725</name>
    <name evidence="3" type="ORF">P9921_19970</name>
</gene>